<name>A0A1H7S3X5_STRJI</name>
<dbReference type="STRING" id="235985.SAMN05414137_111128"/>
<evidence type="ECO:0000313" key="3">
    <source>
        <dbReference type="Proteomes" id="UP000183015"/>
    </source>
</evidence>
<dbReference type="RefSeq" id="WP_042449162.1">
    <property type="nucleotide sequence ID" value="NZ_BBPN01000015.1"/>
</dbReference>
<gene>
    <name evidence="2" type="ORF">SAMN05414137_111128</name>
</gene>
<evidence type="ECO:0000313" key="2">
    <source>
        <dbReference type="EMBL" id="SEL66989.1"/>
    </source>
</evidence>
<reference evidence="3" key="1">
    <citation type="submission" date="2016-10" db="EMBL/GenBank/DDBJ databases">
        <authorList>
            <person name="Varghese N."/>
        </authorList>
    </citation>
    <scope>NUCLEOTIDE SEQUENCE [LARGE SCALE GENOMIC DNA]</scope>
    <source>
        <strain evidence="3">DSM 45096 / BCRC 16803 / CGMCC 4.1857 / CIP 109030 / JCM 12277 / KCTC 19219 / NBRC 100920 / 33214</strain>
    </source>
</reference>
<keyword evidence="3" id="KW-1185">Reference proteome</keyword>
<feature type="compositionally biased region" description="Polar residues" evidence="1">
    <location>
        <begin position="1"/>
        <end position="22"/>
    </location>
</feature>
<organism evidence="2 3">
    <name type="scientific">Streptacidiphilus jiangxiensis</name>
    <dbReference type="NCBI Taxonomy" id="235985"/>
    <lineage>
        <taxon>Bacteria</taxon>
        <taxon>Bacillati</taxon>
        <taxon>Actinomycetota</taxon>
        <taxon>Actinomycetes</taxon>
        <taxon>Kitasatosporales</taxon>
        <taxon>Streptomycetaceae</taxon>
        <taxon>Streptacidiphilus</taxon>
    </lineage>
</organism>
<dbReference type="AlphaFoldDB" id="A0A1H7S3X5"/>
<evidence type="ECO:0000256" key="1">
    <source>
        <dbReference type="SAM" id="MobiDB-lite"/>
    </source>
</evidence>
<dbReference type="Proteomes" id="UP000183015">
    <property type="component" value="Unassembled WGS sequence"/>
</dbReference>
<dbReference type="OrthoDB" id="4337419at2"/>
<proteinExistence type="predicted"/>
<protein>
    <submittedName>
        <fullName evidence="2">Uncharacterized protein</fullName>
    </submittedName>
</protein>
<feature type="region of interest" description="Disordered" evidence="1">
    <location>
        <begin position="1"/>
        <end position="29"/>
    </location>
</feature>
<dbReference type="EMBL" id="FOAZ01000011">
    <property type="protein sequence ID" value="SEL66989.1"/>
    <property type="molecule type" value="Genomic_DNA"/>
</dbReference>
<accession>A0A1H7S3X5</accession>
<sequence>MTTFGSNLNLPPQPARPSQASVSEERRAAVAERMSAELLAGRSPHQRELAGTIFRRLSEGAEVEDLEPLIQDLQRTAVDDYRRRGRAGH</sequence>